<protein>
    <submittedName>
        <fullName evidence="4">NmrA/HSCARG family protein</fullName>
    </submittedName>
</protein>
<evidence type="ECO:0000259" key="3">
    <source>
        <dbReference type="Pfam" id="PF05368"/>
    </source>
</evidence>
<dbReference type="EMBL" id="JAOQIO010000016">
    <property type="protein sequence ID" value="MCU6792098.1"/>
    <property type="molecule type" value="Genomic_DNA"/>
</dbReference>
<dbReference type="CDD" id="cd05251">
    <property type="entry name" value="NmrA_like_SDR_a"/>
    <property type="match status" value="1"/>
</dbReference>
<name>A0ABT2UBT5_9BACL</name>
<dbReference type="InterPro" id="IPR051164">
    <property type="entry name" value="NmrA-like_oxidored"/>
</dbReference>
<dbReference type="InterPro" id="IPR036291">
    <property type="entry name" value="NAD(P)-bd_dom_sf"/>
</dbReference>
<comment type="caution">
    <text evidence="4">The sequence shown here is derived from an EMBL/GenBank/DDBJ whole genome shotgun (WGS) entry which is preliminary data.</text>
</comment>
<accession>A0ABT2UBT5</accession>
<dbReference type="Gene3D" id="3.40.50.720">
    <property type="entry name" value="NAD(P)-binding Rossmann-like Domain"/>
    <property type="match status" value="1"/>
</dbReference>
<dbReference type="Pfam" id="PF05368">
    <property type="entry name" value="NmrA"/>
    <property type="match status" value="1"/>
</dbReference>
<keyword evidence="2" id="KW-0521">NADP</keyword>
<comment type="similarity">
    <text evidence="1">Belongs to the NmrA-type oxidoreductase family.</text>
</comment>
<dbReference type="PANTHER" id="PTHR42748">
    <property type="entry name" value="NITROGEN METABOLITE REPRESSION PROTEIN NMRA FAMILY MEMBER"/>
    <property type="match status" value="1"/>
</dbReference>
<reference evidence="4 5" key="1">
    <citation type="submission" date="2022-09" db="EMBL/GenBank/DDBJ databases">
        <authorList>
            <person name="Han X.L."/>
            <person name="Wang Q."/>
            <person name="Lu T."/>
        </authorList>
    </citation>
    <scope>NUCLEOTIDE SEQUENCE [LARGE SCALE GENOMIC DNA]</scope>
    <source>
        <strain evidence="4 5">WQ 127069</strain>
    </source>
</reference>
<dbReference type="PANTHER" id="PTHR42748:SF7">
    <property type="entry name" value="NMRA LIKE REDOX SENSOR 1-RELATED"/>
    <property type="match status" value="1"/>
</dbReference>
<dbReference type="SUPFAM" id="SSF51735">
    <property type="entry name" value="NAD(P)-binding Rossmann-fold domains"/>
    <property type="match status" value="1"/>
</dbReference>
<sequence length="301" mass="33450">MKPNSTHLILVIGGTGTQGGNVARELLAHGHRVRVLTRDPESTASKQMAAKGAEIVQGDMADLASLEPAMENVSAIFSVQYADPYDPSVEPRNAANMVQAAQKAGIEQVVHTSVAGSNQFPRWDKYQILTEYWDHKYDIEESIRNGGFRYWTILHPCWFMENYLEPNVALMAPELKNGVMFGNLNGDIPVQLSSGGDTAKFARAAFENPGKFSGKDINVAGDELSMTQIAETLSSVLDKEIVYEKVSSEEAIKRGMLKGTVYSMEWMEDVGGYGFDIQETKEYGVLFKSFAEWVEENRDRF</sequence>
<evidence type="ECO:0000256" key="2">
    <source>
        <dbReference type="ARBA" id="ARBA00022857"/>
    </source>
</evidence>
<proteinExistence type="inferred from homology"/>
<evidence type="ECO:0000313" key="5">
    <source>
        <dbReference type="Proteomes" id="UP001652445"/>
    </source>
</evidence>
<gene>
    <name evidence="4" type="ORF">OB236_08150</name>
</gene>
<feature type="domain" description="NmrA-like" evidence="3">
    <location>
        <begin position="6"/>
        <end position="287"/>
    </location>
</feature>
<dbReference type="InterPro" id="IPR008030">
    <property type="entry name" value="NmrA-like"/>
</dbReference>
<evidence type="ECO:0000313" key="4">
    <source>
        <dbReference type="EMBL" id="MCU6792098.1"/>
    </source>
</evidence>
<keyword evidence="5" id="KW-1185">Reference proteome</keyword>
<dbReference type="RefSeq" id="WP_262683492.1">
    <property type="nucleotide sequence ID" value="NZ_JAOQIO010000016.1"/>
</dbReference>
<dbReference type="Gene3D" id="3.90.25.10">
    <property type="entry name" value="UDP-galactose 4-epimerase, domain 1"/>
    <property type="match status" value="1"/>
</dbReference>
<organism evidence="4 5">
    <name type="scientific">Paenibacillus baimaensis</name>
    <dbReference type="NCBI Taxonomy" id="2982185"/>
    <lineage>
        <taxon>Bacteria</taxon>
        <taxon>Bacillati</taxon>
        <taxon>Bacillota</taxon>
        <taxon>Bacilli</taxon>
        <taxon>Bacillales</taxon>
        <taxon>Paenibacillaceae</taxon>
        <taxon>Paenibacillus</taxon>
    </lineage>
</organism>
<evidence type="ECO:0000256" key="1">
    <source>
        <dbReference type="ARBA" id="ARBA00006328"/>
    </source>
</evidence>
<dbReference type="Proteomes" id="UP001652445">
    <property type="component" value="Unassembled WGS sequence"/>
</dbReference>